<sequence length="51" mass="5948">MAGETLNLLNVRVHGDFLAEQTHFFCAVEYAAPQRTDRLITYEQYRRFSAP</sequence>
<organism evidence="1">
    <name type="scientific">bioreactor metagenome</name>
    <dbReference type="NCBI Taxonomy" id="1076179"/>
    <lineage>
        <taxon>unclassified sequences</taxon>
        <taxon>metagenomes</taxon>
        <taxon>ecological metagenomes</taxon>
    </lineage>
</organism>
<reference evidence="1" key="1">
    <citation type="submission" date="2019-08" db="EMBL/GenBank/DDBJ databases">
        <authorList>
            <person name="Kucharzyk K."/>
            <person name="Murdoch R.W."/>
            <person name="Higgins S."/>
            <person name="Loffler F."/>
        </authorList>
    </citation>
    <scope>NUCLEOTIDE SEQUENCE</scope>
</reference>
<gene>
    <name evidence="1" type="ORF">SDC9_151166</name>
</gene>
<comment type="caution">
    <text evidence="1">The sequence shown here is derived from an EMBL/GenBank/DDBJ whole genome shotgun (WGS) entry which is preliminary data.</text>
</comment>
<evidence type="ECO:0000313" key="1">
    <source>
        <dbReference type="EMBL" id="MPN03931.1"/>
    </source>
</evidence>
<protein>
    <submittedName>
        <fullName evidence="1">Uncharacterized protein</fullName>
    </submittedName>
</protein>
<accession>A0A645EPI9</accession>
<dbReference type="AlphaFoldDB" id="A0A645EPI9"/>
<proteinExistence type="predicted"/>
<name>A0A645EPI9_9ZZZZ</name>
<dbReference type="EMBL" id="VSSQ01049852">
    <property type="protein sequence ID" value="MPN03931.1"/>
    <property type="molecule type" value="Genomic_DNA"/>
</dbReference>